<keyword evidence="16" id="KW-1185">Reference proteome</keyword>
<dbReference type="GO" id="GO:0019432">
    <property type="term" value="P:triglyceride biosynthetic process"/>
    <property type="evidence" value="ECO:0007669"/>
    <property type="project" value="TreeGrafter"/>
</dbReference>
<evidence type="ECO:0000256" key="8">
    <source>
        <dbReference type="ARBA" id="ARBA00023098"/>
    </source>
</evidence>
<dbReference type="EC" id="2.3.1.20" evidence="4 11"/>
<comment type="similarity">
    <text evidence="3 11">Belongs to the long-chain O-acyltransferase family.</text>
</comment>
<evidence type="ECO:0000256" key="3">
    <source>
        <dbReference type="ARBA" id="ARBA00009587"/>
    </source>
</evidence>
<evidence type="ECO:0000259" key="13">
    <source>
        <dbReference type="Pfam" id="PF03007"/>
    </source>
</evidence>
<comment type="pathway">
    <text evidence="1 11">Glycerolipid metabolism; triacylglycerol biosynthesis.</text>
</comment>
<evidence type="ECO:0000256" key="9">
    <source>
        <dbReference type="ARBA" id="ARBA00023315"/>
    </source>
</evidence>
<dbReference type="GO" id="GO:0051701">
    <property type="term" value="P:biological process involved in interaction with host"/>
    <property type="evidence" value="ECO:0007669"/>
    <property type="project" value="TreeGrafter"/>
</dbReference>
<evidence type="ECO:0000313" key="16">
    <source>
        <dbReference type="Proteomes" id="UP000655751"/>
    </source>
</evidence>
<comment type="caution">
    <text evidence="15">The sequence shown here is derived from an EMBL/GenBank/DDBJ whole genome shotgun (WGS) entry which is preliminary data.</text>
</comment>
<dbReference type="PANTHER" id="PTHR31650">
    <property type="entry name" value="O-ACYLTRANSFERASE (WSD1-LIKE) FAMILY PROTEIN"/>
    <property type="match status" value="1"/>
</dbReference>
<dbReference type="RefSeq" id="WP_196149601.1">
    <property type="nucleotide sequence ID" value="NZ_JADMLG010000004.1"/>
</dbReference>
<dbReference type="AlphaFoldDB" id="A0A931IB74"/>
<dbReference type="Gene3D" id="3.30.559.30">
    <property type="entry name" value="Nonribosomal peptide synthetase, condensation domain"/>
    <property type="match status" value="1"/>
</dbReference>
<dbReference type="GO" id="GO:0005886">
    <property type="term" value="C:plasma membrane"/>
    <property type="evidence" value="ECO:0007669"/>
    <property type="project" value="TreeGrafter"/>
</dbReference>
<evidence type="ECO:0000256" key="2">
    <source>
        <dbReference type="ARBA" id="ARBA00005189"/>
    </source>
</evidence>
<evidence type="ECO:0000313" key="15">
    <source>
        <dbReference type="EMBL" id="MBH0777298.1"/>
    </source>
</evidence>
<comment type="pathway">
    <text evidence="2">Lipid metabolism.</text>
</comment>
<dbReference type="InterPro" id="IPR014292">
    <property type="entry name" value="Acyl_transf_WS/DGAT"/>
</dbReference>
<dbReference type="GO" id="GO:0071731">
    <property type="term" value="P:response to nitric oxide"/>
    <property type="evidence" value="ECO:0007669"/>
    <property type="project" value="TreeGrafter"/>
</dbReference>
<dbReference type="GO" id="GO:0004144">
    <property type="term" value="F:diacylglycerol O-acyltransferase activity"/>
    <property type="evidence" value="ECO:0007669"/>
    <property type="project" value="UniProtKB-EC"/>
</dbReference>
<dbReference type="NCBIfam" id="TIGR02946">
    <property type="entry name" value="acyl_WS_DGAT"/>
    <property type="match status" value="1"/>
</dbReference>
<keyword evidence="7 11" id="KW-0319">Glycerol metabolism</keyword>
<keyword evidence="6 11" id="KW-0808">Transferase</keyword>
<evidence type="ECO:0000256" key="11">
    <source>
        <dbReference type="RuleBase" id="RU361241"/>
    </source>
</evidence>
<keyword evidence="9 11" id="KW-0012">Acyltransferase</keyword>
<evidence type="ECO:0000256" key="10">
    <source>
        <dbReference type="ARBA" id="ARBA00048109"/>
    </source>
</evidence>
<dbReference type="InterPro" id="IPR023213">
    <property type="entry name" value="CAT-like_dom_sf"/>
</dbReference>
<evidence type="ECO:0000256" key="4">
    <source>
        <dbReference type="ARBA" id="ARBA00013244"/>
    </source>
</evidence>
<dbReference type="Pfam" id="PF06974">
    <property type="entry name" value="WS_DGAT_C"/>
    <property type="match status" value="1"/>
</dbReference>
<dbReference type="Gene3D" id="3.30.559.10">
    <property type="entry name" value="Chloramphenicol acetyltransferase-like domain"/>
    <property type="match status" value="1"/>
</dbReference>
<dbReference type="InterPro" id="IPR045034">
    <property type="entry name" value="O-acyltransferase_WSD1-like"/>
</dbReference>
<evidence type="ECO:0000259" key="14">
    <source>
        <dbReference type="Pfam" id="PF06974"/>
    </source>
</evidence>
<evidence type="ECO:0000256" key="5">
    <source>
        <dbReference type="ARBA" id="ARBA00022516"/>
    </source>
</evidence>
<dbReference type="GO" id="GO:0006071">
    <property type="term" value="P:glycerol metabolic process"/>
    <property type="evidence" value="ECO:0007669"/>
    <property type="project" value="UniProtKB-KW"/>
</dbReference>
<evidence type="ECO:0000256" key="7">
    <source>
        <dbReference type="ARBA" id="ARBA00022798"/>
    </source>
</evidence>
<sequence length="485" mass="53371">MERMTGLDASFLYLETPTQHLHVCALLILDPAASDAGYSYAAVQTELACRLDLVPQMRRRIREVPLNLDHPVWVDDPKFDLDNHIHRAGLPAPGERTELAELVADIASTPMDRNRPLWEMTFVEGLADGRIAVVCKYHHAAVDGVTAADMLLSLCDLGHDAARTAESSRWTPEPQPPDWKLLTDAAVRLPTKAGVLGMVPKTLGILAGFAERRRKKQRGMALPLTAPRTPLNGAIGARRTVAFVESRLDTVKEIKKSFGVTVNDVVMTIVGGVLRDYLGKHDELPDRSLIASVPVSVHGQTRHTDGINKVSSLFTELGTDIADPVERLRAVALANRHAKREHEELGADFLRDWSKYAPPNAFRFAARMYDSLRLAERHPVVHNLVVSNVPGPPMPLNFLGVRVASMFPFGPVFHGAGLTVTVLSIDGRLDFGFIASRDLVPDISALADAVPAAVDELLVAARESTDRRTSDSRDRHAHREYGDRR</sequence>
<reference evidence="15" key="1">
    <citation type="submission" date="2020-11" db="EMBL/GenBank/DDBJ databases">
        <title>Nocardia NEAU-351.nov., a novel actinomycete isolated from the cow dung.</title>
        <authorList>
            <person name="Zhang X."/>
        </authorList>
    </citation>
    <scope>NUCLEOTIDE SEQUENCE</scope>
    <source>
        <strain evidence="15">NEAU-351</strain>
    </source>
</reference>
<feature type="region of interest" description="Disordered" evidence="12">
    <location>
        <begin position="463"/>
        <end position="485"/>
    </location>
</feature>
<proteinExistence type="inferred from homology"/>
<name>A0A931IB74_9NOCA</name>
<dbReference type="PANTHER" id="PTHR31650:SF1">
    <property type="entry name" value="WAX ESTER SYNTHASE_DIACYLGLYCEROL ACYLTRANSFERASE 4-RELATED"/>
    <property type="match status" value="1"/>
</dbReference>
<keyword evidence="8 11" id="KW-0443">Lipid metabolism</keyword>
<dbReference type="Pfam" id="PF03007">
    <property type="entry name" value="WS_DGAT_cat"/>
    <property type="match status" value="1"/>
</dbReference>
<dbReference type="InterPro" id="IPR009721">
    <property type="entry name" value="O-acyltransferase_WSD1_C"/>
</dbReference>
<dbReference type="GO" id="GO:0001666">
    <property type="term" value="P:response to hypoxia"/>
    <property type="evidence" value="ECO:0007669"/>
    <property type="project" value="TreeGrafter"/>
</dbReference>
<evidence type="ECO:0000256" key="12">
    <source>
        <dbReference type="SAM" id="MobiDB-lite"/>
    </source>
</evidence>
<dbReference type="InterPro" id="IPR004255">
    <property type="entry name" value="O-acyltransferase_WSD1_N"/>
</dbReference>
<organism evidence="15 16">
    <name type="scientific">Nocardia bovistercoris</name>
    <dbReference type="NCBI Taxonomy" id="2785916"/>
    <lineage>
        <taxon>Bacteria</taxon>
        <taxon>Bacillati</taxon>
        <taxon>Actinomycetota</taxon>
        <taxon>Actinomycetes</taxon>
        <taxon>Mycobacteriales</taxon>
        <taxon>Nocardiaceae</taxon>
        <taxon>Nocardia</taxon>
    </lineage>
</organism>
<evidence type="ECO:0000256" key="1">
    <source>
        <dbReference type="ARBA" id="ARBA00004771"/>
    </source>
</evidence>
<evidence type="ECO:0000256" key="6">
    <source>
        <dbReference type="ARBA" id="ARBA00022679"/>
    </source>
</evidence>
<dbReference type="Proteomes" id="UP000655751">
    <property type="component" value="Unassembled WGS sequence"/>
</dbReference>
<comment type="catalytic activity">
    <reaction evidence="10 11">
        <text>an acyl-CoA + a 1,2-diacyl-sn-glycerol = a triacyl-sn-glycerol + CoA</text>
        <dbReference type="Rhea" id="RHEA:10868"/>
        <dbReference type="ChEBI" id="CHEBI:17815"/>
        <dbReference type="ChEBI" id="CHEBI:57287"/>
        <dbReference type="ChEBI" id="CHEBI:58342"/>
        <dbReference type="ChEBI" id="CHEBI:64615"/>
        <dbReference type="EC" id="2.3.1.20"/>
    </reaction>
</comment>
<gene>
    <name evidence="15" type="ORF">IT779_13510</name>
</gene>
<keyword evidence="5 11" id="KW-0444">Lipid biosynthesis</keyword>
<dbReference type="SUPFAM" id="SSF52777">
    <property type="entry name" value="CoA-dependent acyltransferases"/>
    <property type="match status" value="2"/>
</dbReference>
<feature type="domain" description="O-acyltransferase WSD1 C-terminal" evidence="14">
    <location>
        <begin position="308"/>
        <end position="457"/>
    </location>
</feature>
<accession>A0A931IB74</accession>
<protein>
    <recommendedName>
        <fullName evidence="4 11">Diacylglycerol O-acyltransferase</fullName>
        <ecNumber evidence="4 11">2.3.1.20</ecNumber>
    </recommendedName>
</protein>
<dbReference type="EMBL" id="JADMLG010000004">
    <property type="protein sequence ID" value="MBH0777298.1"/>
    <property type="molecule type" value="Genomic_DNA"/>
</dbReference>
<feature type="domain" description="O-acyltransferase WSD1-like N-terminal" evidence="13">
    <location>
        <begin position="4"/>
        <end position="266"/>
    </location>
</feature>